<name>A0A6A5C2E9_NAEFO</name>
<dbReference type="Pfam" id="PF02170">
    <property type="entry name" value="PAZ"/>
    <property type="match status" value="1"/>
</dbReference>
<dbReference type="EMBL" id="VFQX01000023">
    <property type="protein sequence ID" value="KAF0979675.1"/>
    <property type="molecule type" value="Genomic_DNA"/>
</dbReference>
<dbReference type="GO" id="GO:0003723">
    <property type="term" value="F:RNA binding"/>
    <property type="evidence" value="ECO:0007669"/>
    <property type="project" value="InterPro"/>
</dbReference>
<comment type="caution">
    <text evidence="5">The sequence shown here is derived from an EMBL/GenBank/DDBJ whole genome shotgun (WGS) entry which is preliminary data.</text>
</comment>
<protein>
    <recommendedName>
        <fullName evidence="7">PAZ domain-containing protein</fullName>
    </recommendedName>
</protein>
<accession>A0A6A5C2E9</accession>
<evidence type="ECO:0000259" key="4">
    <source>
        <dbReference type="PROSITE" id="PS50822"/>
    </source>
</evidence>
<dbReference type="OrthoDB" id="445936at2759"/>
<evidence type="ECO:0000256" key="2">
    <source>
        <dbReference type="SAM" id="MobiDB-lite"/>
    </source>
</evidence>
<feature type="domain" description="Piwi" evidence="4">
    <location>
        <begin position="532"/>
        <end position="822"/>
    </location>
</feature>
<dbReference type="InterPro" id="IPR003165">
    <property type="entry name" value="Piwi"/>
</dbReference>
<dbReference type="VEuPathDB" id="AmoebaDB:NF0081680"/>
<dbReference type="VEuPathDB" id="AmoebaDB:FDP41_001343"/>
<dbReference type="VEuPathDB" id="AmoebaDB:NfTy_030000"/>
<dbReference type="PROSITE" id="PS50821">
    <property type="entry name" value="PAZ"/>
    <property type="match status" value="1"/>
</dbReference>
<evidence type="ECO:0000313" key="6">
    <source>
        <dbReference type="Proteomes" id="UP000444721"/>
    </source>
</evidence>
<dbReference type="CDD" id="cd02845">
    <property type="entry name" value="PAZ_piwi_like"/>
    <property type="match status" value="1"/>
</dbReference>
<dbReference type="InterPro" id="IPR036397">
    <property type="entry name" value="RNaseH_sf"/>
</dbReference>
<dbReference type="OMA" id="PSQCIVC"/>
<gene>
    <name evidence="5" type="ORF">FDP41_001343</name>
</gene>
<dbReference type="SMART" id="SM00949">
    <property type="entry name" value="PAZ"/>
    <property type="match status" value="1"/>
</dbReference>
<comment type="similarity">
    <text evidence="1">Belongs to the argonaute family.</text>
</comment>
<dbReference type="SUPFAM" id="SSF101690">
    <property type="entry name" value="PAZ domain"/>
    <property type="match status" value="1"/>
</dbReference>
<evidence type="ECO:0008006" key="7">
    <source>
        <dbReference type="Google" id="ProtNLM"/>
    </source>
</evidence>
<dbReference type="PROSITE" id="PS50822">
    <property type="entry name" value="PIWI"/>
    <property type="match status" value="1"/>
</dbReference>
<evidence type="ECO:0000259" key="3">
    <source>
        <dbReference type="PROSITE" id="PS50821"/>
    </source>
</evidence>
<feature type="region of interest" description="Disordered" evidence="2">
    <location>
        <begin position="1"/>
        <end position="37"/>
    </location>
</feature>
<dbReference type="InterPro" id="IPR036085">
    <property type="entry name" value="PAZ_dom_sf"/>
</dbReference>
<dbReference type="Gene3D" id="3.40.50.2300">
    <property type="match status" value="1"/>
</dbReference>
<dbReference type="InterPro" id="IPR012337">
    <property type="entry name" value="RNaseH-like_sf"/>
</dbReference>
<organism evidence="5 6">
    <name type="scientific">Naegleria fowleri</name>
    <name type="common">Brain eating amoeba</name>
    <dbReference type="NCBI Taxonomy" id="5763"/>
    <lineage>
        <taxon>Eukaryota</taxon>
        <taxon>Discoba</taxon>
        <taxon>Heterolobosea</taxon>
        <taxon>Tetramitia</taxon>
        <taxon>Eutetramitia</taxon>
        <taxon>Vahlkampfiidae</taxon>
        <taxon>Naegleria</taxon>
    </lineage>
</organism>
<keyword evidence="6" id="KW-1185">Reference proteome</keyword>
<proteinExistence type="inferred from homology"/>
<dbReference type="RefSeq" id="XP_044564388.1">
    <property type="nucleotide sequence ID" value="XM_044704059.1"/>
</dbReference>
<dbReference type="Pfam" id="PF02171">
    <property type="entry name" value="Piwi"/>
    <property type="match status" value="1"/>
</dbReference>
<evidence type="ECO:0000313" key="5">
    <source>
        <dbReference type="EMBL" id="KAF0979675.1"/>
    </source>
</evidence>
<dbReference type="Gene3D" id="2.170.260.10">
    <property type="entry name" value="paz domain"/>
    <property type="match status" value="1"/>
</dbReference>
<dbReference type="GeneID" id="68108561"/>
<dbReference type="Gene3D" id="3.30.420.10">
    <property type="entry name" value="Ribonuclease H-like superfamily/Ribonuclease H"/>
    <property type="match status" value="1"/>
</dbReference>
<dbReference type="AlphaFoldDB" id="A0A6A5C2E9"/>
<reference evidence="5 6" key="1">
    <citation type="journal article" date="2019" name="Sci. Rep.">
        <title>Nanopore sequencing improves the draft genome of the human pathogenic amoeba Naegleria fowleri.</title>
        <authorList>
            <person name="Liechti N."/>
            <person name="Schurch N."/>
            <person name="Bruggmann R."/>
            <person name="Wittwer M."/>
        </authorList>
    </citation>
    <scope>NUCLEOTIDE SEQUENCE [LARGE SCALE GENOMIC DNA]</scope>
    <source>
        <strain evidence="5 6">ATCC 30894</strain>
    </source>
</reference>
<evidence type="ECO:0000256" key="1">
    <source>
        <dbReference type="RuleBase" id="RU361178"/>
    </source>
</evidence>
<dbReference type="SMART" id="SM00950">
    <property type="entry name" value="Piwi"/>
    <property type="match status" value="1"/>
</dbReference>
<dbReference type="SUPFAM" id="SSF53098">
    <property type="entry name" value="Ribonuclease H-like"/>
    <property type="match status" value="1"/>
</dbReference>
<dbReference type="Proteomes" id="UP000444721">
    <property type="component" value="Unassembled WGS sequence"/>
</dbReference>
<sequence>MSKRYYNESSGGRGGYHQEYYRESSGGGYSSGSSYGQRSEGLQIKRYKDTHHPPQASSSSGSILKTNFYPIRMLPNRQFYVYSVSVAINAARESLPSADYGWADSMLKNVYFKNKLFYVLRRQGLLNLDSPSQRENIKGLPFFDGSILVSIFELEQFKEAQIPGSLPPLYQQPPPSKVFDISYKRRESIIPFRITISKITSIGLNQKIQDVKLDQAISFCLETLFFNHLDMVLLGKVMCEKQGKRENNFNIRKGIIPSLIFVTYGLHLNLTFKQRISSFTPIIHNIYHYVKNGTPRDKISDSYRGCSVIVNYNNKSYVIKEIDFSQTPLSTFKKNGNDIAYVDYYKQTYGIEITDLKQPLIASIVKMRNQKKQKIYLIPELCYVSGVQRSELRKIPKSTVQQKEMFVKDIVQRANSGKAKEYCDSVGLAIDQTPIQLNLEVLDTCRIVSPEVIQKKDKWTISIKNLDNYFYQMQDNWVVIGDSRDVDELLHVSERHQLPRPIDIRIRSSSNYRQDEYISELERIKDWSRIKFVFCLLKDTNKIRYANIKRFLSTEIGVPSQCIVCNSGDWTKRLPNSLFQIAAKSGCIIWTVEKKEEEGFLSVCGVELQRRGRMAKGAVTVSLNSTCTLYHTVTFKNVDIDVAKLEIIKGIREGLDRFVERNLDLPPNLIIYYSGQDFLDISEAINDLRERLQSQQRERYQSDEINNHLFNVCLISVNKDTNARFNTGNYDNTPVGTCVTTLSRVFTQEFYLTSCFISANIGYSRPVRYQILSNTTKFSVDQLTNITFKQTHLYFNWNGTVRLPAACLYAKKATEAVDTTHEKPHPNLQNSLHYL</sequence>
<dbReference type="PANTHER" id="PTHR22891">
    <property type="entry name" value="EUKARYOTIC TRANSLATION INITIATION FACTOR 2C"/>
    <property type="match status" value="1"/>
</dbReference>
<dbReference type="InterPro" id="IPR003100">
    <property type="entry name" value="PAZ_dom"/>
</dbReference>
<feature type="domain" description="PAZ" evidence="3">
    <location>
        <begin position="285"/>
        <end position="386"/>
    </location>
</feature>